<dbReference type="Proteomes" id="UP000053144">
    <property type="component" value="Chromosome 8"/>
</dbReference>
<reference evidence="2" key="1">
    <citation type="journal article" date="2015" name="Proc. Natl. Acad. Sci. U.S.A.">
        <title>Genome sequencing of adzuki bean (Vigna angularis) provides insight into high starch and low fat accumulation and domestication.</title>
        <authorList>
            <person name="Yang K."/>
            <person name="Tian Z."/>
            <person name="Chen C."/>
            <person name="Luo L."/>
            <person name="Zhao B."/>
            <person name="Wang Z."/>
            <person name="Yu L."/>
            <person name="Li Y."/>
            <person name="Sun Y."/>
            <person name="Li W."/>
            <person name="Chen Y."/>
            <person name="Li Y."/>
            <person name="Zhang Y."/>
            <person name="Ai D."/>
            <person name="Zhao J."/>
            <person name="Shang C."/>
            <person name="Ma Y."/>
            <person name="Wu B."/>
            <person name="Wang M."/>
            <person name="Gao L."/>
            <person name="Sun D."/>
            <person name="Zhang P."/>
            <person name="Guo F."/>
            <person name="Wang W."/>
            <person name="Li Y."/>
            <person name="Wang J."/>
            <person name="Varshney R.K."/>
            <person name="Wang J."/>
            <person name="Ling H.Q."/>
            <person name="Wan P."/>
        </authorList>
    </citation>
    <scope>NUCLEOTIDE SEQUENCE</scope>
    <source>
        <strain evidence="2">cv. Jingnong 6</strain>
    </source>
</reference>
<organism evidence="1 2">
    <name type="scientific">Phaseolus angularis</name>
    <name type="common">Azuki bean</name>
    <name type="synonym">Vigna angularis</name>
    <dbReference type="NCBI Taxonomy" id="3914"/>
    <lineage>
        <taxon>Eukaryota</taxon>
        <taxon>Viridiplantae</taxon>
        <taxon>Streptophyta</taxon>
        <taxon>Embryophyta</taxon>
        <taxon>Tracheophyta</taxon>
        <taxon>Spermatophyta</taxon>
        <taxon>Magnoliopsida</taxon>
        <taxon>eudicotyledons</taxon>
        <taxon>Gunneridae</taxon>
        <taxon>Pentapetalae</taxon>
        <taxon>rosids</taxon>
        <taxon>fabids</taxon>
        <taxon>Fabales</taxon>
        <taxon>Fabaceae</taxon>
        <taxon>Papilionoideae</taxon>
        <taxon>50 kb inversion clade</taxon>
        <taxon>NPAAA clade</taxon>
        <taxon>indigoferoid/millettioid clade</taxon>
        <taxon>Phaseoleae</taxon>
        <taxon>Vigna</taxon>
    </lineage>
</organism>
<name>A0A0L9V5Q9_PHAAN</name>
<evidence type="ECO:0000313" key="2">
    <source>
        <dbReference type="Proteomes" id="UP000053144"/>
    </source>
</evidence>
<proteinExistence type="predicted"/>
<protein>
    <submittedName>
        <fullName evidence="1">Uncharacterized protein</fullName>
    </submittedName>
</protein>
<dbReference type="Gramene" id="KOM50323">
    <property type="protein sequence ID" value="KOM50323"/>
    <property type="gene ID" value="LR48_Vigan08g115000"/>
</dbReference>
<gene>
    <name evidence="1" type="ORF">LR48_Vigan08g115000</name>
</gene>
<sequence>MNVHWDSTTFGREAQISLYLYHQDVRELASGREEINITLIQLWMMYMFDVSNRKGFNDVYGFIDPSITHERNKFDDIQIYITTCFGMGKEIYFLPYIHGVIDKRGHMNVVTTSCFGYDHYSCTLHQWMGNGNI</sequence>
<dbReference type="AlphaFoldDB" id="A0A0L9V5Q9"/>
<dbReference type="EMBL" id="CM003378">
    <property type="protein sequence ID" value="KOM50323.1"/>
    <property type="molecule type" value="Genomic_DNA"/>
</dbReference>
<accession>A0A0L9V5Q9</accession>
<evidence type="ECO:0000313" key="1">
    <source>
        <dbReference type="EMBL" id="KOM50323.1"/>
    </source>
</evidence>